<dbReference type="EMBL" id="BLPG01000001">
    <property type="protein sequence ID" value="GFJ93679.1"/>
    <property type="molecule type" value="Genomic_DNA"/>
</dbReference>
<dbReference type="RefSeq" id="WP_173080409.1">
    <property type="nucleotide sequence ID" value="NZ_BAABJB010000001.1"/>
</dbReference>
<dbReference type="InterPro" id="IPR011990">
    <property type="entry name" value="TPR-like_helical_dom_sf"/>
</dbReference>
<sequence length="253" mass="27487">MSFEDEVRATFRRGDNAGVLRIAEAEVERARKAGEPAGEVEGLYAMARVALRGDDLPRAEVLARMALDVAVLSGDRRLEERPRHVLAAAARISGDYARARDLYLASIELNESLGQAETVNSEYHNLAFTELHLGNLDRARELFAAGRERVFRQGYRSFVPYLGIAAAALASAEGDPRRAARMVGFTDSAYATIGQVPDPDDAVELSKARSLAALSLGEAEFDREYSRGEALAPTEAFGLTWGPSAQMPVPSDM</sequence>
<evidence type="ECO:0000313" key="1">
    <source>
        <dbReference type="EMBL" id="GFJ93679.1"/>
    </source>
</evidence>
<name>A0A6V8LGF7_9ACTN</name>
<accession>A0A6V8LGF7</accession>
<dbReference type="Gene3D" id="1.25.40.10">
    <property type="entry name" value="Tetratricopeptide repeat domain"/>
    <property type="match status" value="1"/>
</dbReference>
<gene>
    <name evidence="1" type="ORF">Prum_073210</name>
</gene>
<protein>
    <recommendedName>
        <fullName evidence="3">MalT-like TPR region domain-containing protein</fullName>
    </recommendedName>
</protein>
<dbReference type="AlphaFoldDB" id="A0A6V8LGF7"/>
<comment type="caution">
    <text evidence="1">The sequence shown here is derived from an EMBL/GenBank/DDBJ whole genome shotgun (WGS) entry which is preliminary data.</text>
</comment>
<proteinExistence type="predicted"/>
<dbReference type="SUPFAM" id="SSF48452">
    <property type="entry name" value="TPR-like"/>
    <property type="match status" value="1"/>
</dbReference>
<evidence type="ECO:0000313" key="2">
    <source>
        <dbReference type="Proteomes" id="UP000482960"/>
    </source>
</evidence>
<dbReference type="Proteomes" id="UP000482960">
    <property type="component" value="Unassembled WGS sequence"/>
</dbReference>
<evidence type="ECO:0008006" key="3">
    <source>
        <dbReference type="Google" id="ProtNLM"/>
    </source>
</evidence>
<reference evidence="1 2" key="2">
    <citation type="submission" date="2020-03" db="EMBL/GenBank/DDBJ databases">
        <authorList>
            <person name="Ichikawa N."/>
            <person name="Kimura A."/>
            <person name="Kitahashi Y."/>
            <person name="Uohara A."/>
        </authorList>
    </citation>
    <scope>NUCLEOTIDE SEQUENCE [LARGE SCALE GENOMIC DNA]</scope>
    <source>
        <strain evidence="1 2">NBRC 108638</strain>
    </source>
</reference>
<reference evidence="1 2" key="1">
    <citation type="submission" date="2020-03" db="EMBL/GenBank/DDBJ databases">
        <title>Whole genome shotgun sequence of Phytohabitans rumicis NBRC 108638.</title>
        <authorList>
            <person name="Komaki H."/>
            <person name="Tamura T."/>
        </authorList>
    </citation>
    <scope>NUCLEOTIDE SEQUENCE [LARGE SCALE GENOMIC DNA]</scope>
    <source>
        <strain evidence="1 2">NBRC 108638</strain>
    </source>
</reference>
<keyword evidence="2" id="KW-1185">Reference proteome</keyword>
<organism evidence="1 2">
    <name type="scientific">Phytohabitans rumicis</name>
    <dbReference type="NCBI Taxonomy" id="1076125"/>
    <lineage>
        <taxon>Bacteria</taxon>
        <taxon>Bacillati</taxon>
        <taxon>Actinomycetota</taxon>
        <taxon>Actinomycetes</taxon>
        <taxon>Micromonosporales</taxon>
        <taxon>Micromonosporaceae</taxon>
    </lineage>
</organism>